<reference evidence="2" key="1">
    <citation type="journal article" date="2007" name="Nature">
        <title>The grapevine genome sequence suggests ancestral hexaploidization in major angiosperm phyla.</title>
        <authorList>
            <consortium name="The French-Italian Public Consortium for Grapevine Genome Characterization."/>
            <person name="Jaillon O."/>
            <person name="Aury J.-M."/>
            <person name="Noel B."/>
            <person name="Policriti A."/>
            <person name="Clepet C."/>
            <person name="Casagrande A."/>
            <person name="Choisne N."/>
            <person name="Aubourg S."/>
            <person name="Vitulo N."/>
            <person name="Jubin C."/>
            <person name="Vezzi A."/>
            <person name="Legeai F."/>
            <person name="Hugueney P."/>
            <person name="Dasilva C."/>
            <person name="Horner D."/>
            <person name="Mica E."/>
            <person name="Jublot D."/>
            <person name="Poulain J."/>
            <person name="Bruyere C."/>
            <person name="Billault A."/>
            <person name="Segurens B."/>
            <person name="Gouyvenoux M."/>
            <person name="Ugarte E."/>
            <person name="Cattonaro F."/>
            <person name="Anthouard V."/>
            <person name="Vico V."/>
            <person name="Del Fabbro C."/>
            <person name="Alaux M."/>
            <person name="Di Gaspero G."/>
            <person name="Dumas V."/>
            <person name="Felice N."/>
            <person name="Paillard S."/>
            <person name="Juman I."/>
            <person name="Moroldo M."/>
            <person name="Scalabrin S."/>
            <person name="Canaguier A."/>
            <person name="Le Clainche I."/>
            <person name="Malacrida G."/>
            <person name="Durand E."/>
            <person name="Pesole G."/>
            <person name="Laucou V."/>
            <person name="Chatelet P."/>
            <person name="Merdinoglu D."/>
            <person name="Delledonne M."/>
            <person name="Pezzotti M."/>
            <person name="Lecharny A."/>
            <person name="Scarpelli C."/>
            <person name="Artiguenave F."/>
            <person name="Pe M.E."/>
            <person name="Valle G."/>
            <person name="Morgante M."/>
            <person name="Caboche M."/>
            <person name="Adam-Blondon A.-F."/>
            <person name="Weissenbach J."/>
            <person name="Quetier F."/>
            <person name="Wincker P."/>
        </authorList>
    </citation>
    <scope>NUCLEOTIDE SEQUENCE [LARGE SCALE GENOMIC DNA]</scope>
    <source>
        <strain evidence="2">cv. Pinot noir / PN40024</strain>
    </source>
</reference>
<proteinExistence type="predicted"/>
<dbReference type="Proteomes" id="UP000009183">
    <property type="component" value="Chromosome 9"/>
</dbReference>
<dbReference type="AlphaFoldDB" id="F6HBZ1"/>
<evidence type="ECO:0000313" key="2">
    <source>
        <dbReference type="Proteomes" id="UP000009183"/>
    </source>
</evidence>
<dbReference type="HOGENOM" id="CLU_3431157_0_0_1"/>
<dbReference type="EMBL" id="FN595513">
    <property type="protein sequence ID" value="CCB49724.1"/>
    <property type="molecule type" value="Genomic_DNA"/>
</dbReference>
<gene>
    <name evidence="1" type="ordered locus">VIT_09s0018g01750</name>
</gene>
<name>F6HBZ1_VITVI</name>
<sequence>MIKGILRSFSQLRAIGDR</sequence>
<dbReference type="InParanoid" id="F6HBZ1"/>
<keyword evidence="2" id="KW-1185">Reference proteome</keyword>
<protein>
    <submittedName>
        <fullName evidence="1">Uncharacterized protein</fullName>
    </submittedName>
</protein>
<accession>F6HBZ1</accession>
<organism evidence="1 2">
    <name type="scientific">Vitis vinifera</name>
    <name type="common">Grape</name>
    <dbReference type="NCBI Taxonomy" id="29760"/>
    <lineage>
        <taxon>Eukaryota</taxon>
        <taxon>Viridiplantae</taxon>
        <taxon>Streptophyta</taxon>
        <taxon>Embryophyta</taxon>
        <taxon>Tracheophyta</taxon>
        <taxon>Spermatophyta</taxon>
        <taxon>Magnoliopsida</taxon>
        <taxon>eudicotyledons</taxon>
        <taxon>Gunneridae</taxon>
        <taxon>Pentapetalae</taxon>
        <taxon>rosids</taxon>
        <taxon>Vitales</taxon>
        <taxon>Vitaceae</taxon>
        <taxon>Viteae</taxon>
        <taxon>Vitis</taxon>
    </lineage>
</organism>
<evidence type="ECO:0000313" key="1">
    <source>
        <dbReference type="EMBL" id="CCB49724.1"/>
    </source>
</evidence>